<dbReference type="InterPro" id="IPR043128">
    <property type="entry name" value="Rev_trsase/Diguanyl_cyclase"/>
</dbReference>
<dbReference type="SMART" id="SM00267">
    <property type="entry name" value="GGDEF"/>
    <property type="match status" value="1"/>
</dbReference>
<evidence type="ECO:0000313" key="3">
    <source>
        <dbReference type="Proteomes" id="UP000288178"/>
    </source>
</evidence>
<feature type="domain" description="GGDEF" evidence="1">
    <location>
        <begin position="161"/>
        <end position="294"/>
    </location>
</feature>
<evidence type="ECO:0000313" key="2">
    <source>
        <dbReference type="EMBL" id="RVT51027.1"/>
    </source>
</evidence>
<dbReference type="Proteomes" id="UP000288178">
    <property type="component" value="Unassembled WGS sequence"/>
</dbReference>
<dbReference type="NCBIfam" id="TIGR00254">
    <property type="entry name" value="GGDEF"/>
    <property type="match status" value="1"/>
</dbReference>
<dbReference type="PANTHER" id="PTHR33121">
    <property type="entry name" value="CYCLIC DI-GMP PHOSPHODIESTERASE PDEF"/>
    <property type="match status" value="1"/>
</dbReference>
<dbReference type="AlphaFoldDB" id="A0A437JUW3"/>
<dbReference type="SUPFAM" id="SSF55073">
    <property type="entry name" value="Nucleotide cyclase"/>
    <property type="match status" value="1"/>
</dbReference>
<dbReference type="PANTHER" id="PTHR33121:SF70">
    <property type="entry name" value="SIGNALING PROTEIN YKOW"/>
    <property type="match status" value="1"/>
</dbReference>
<protein>
    <submittedName>
        <fullName evidence="2">Diguanylate cyclase</fullName>
    </submittedName>
</protein>
<comment type="caution">
    <text evidence="2">The sequence shown here is derived from an EMBL/GenBank/DDBJ whole genome shotgun (WGS) entry which is preliminary data.</text>
</comment>
<dbReference type="Pfam" id="PF00990">
    <property type="entry name" value="GGDEF"/>
    <property type="match status" value="1"/>
</dbReference>
<evidence type="ECO:0000259" key="1">
    <source>
        <dbReference type="PROSITE" id="PS50887"/>
    </source>
</evidence>
<dbReference type="OrthoDB" id="5289013at2"/>
<dbReference type="GO" id="GO:0071111">
    <property type="term" value="F:cyclic-guanylate-specific phosphodiesterase activity"/>
    <property type="evidence" value="ECO:0007669"/>
    <property type="project" value="InterPro"/>
</dbReference>
<keyword evidence="3" id="KW-1185">Reference proteome</keyword>
<dbReference type="Gene3D" id="3.30.70.270">
    <property type="match status" value="1"/>
</dbReference>
<organism evidence="2 3">
    <name type="scientific">Rubrivivax albus</name>
    <dbReference type="NCBI Taxonomy" id="2499835"/>
    <lineage>
        <taxon>Bacteria</taxon>
        <taxon>Pseudomonadati</taxon>
        <taxon>Pseudomonadota</taxon>
        <taxon>Betaproteobacteria</taxon>
        <taxon>Burkholderiales</taxon>
        <taxon>Sphaerotilaceae</taxon>
        <taxon>Rubrivivax</taxon>
    </lineage>
</organism>
<dbReference type="InterPro" id="IPR050706">
    <property type="entry name" value="Cyclic-di-GMP_PDE-like"/>
</dbReference>
<gene>
    <name evidence="2" type="ORF">ENE75_14660</name>
</gene>
<reference evidence="2 3" key="1">
    <citation type="submission" date="2019-01" db="EMBL/GenBank/DDBJ databases">
        <authorList>
            <person name="Chen W.-M."/>
        </authorList>
    </citation>
    <scope>NUCLEOTIDE SEQUENCE [LARGE SCALE GENOMIC DNA]</scope>
    <source>
        <strain evidence="2 3">ICH-3</strain>
    </source>
</reference>
<dbReference type="InterPro" id="IPR000160">
    <property type="entry name" value="GGDEF_dom"/>
</dbReference>
<dbReference type="PROSITE" id="PS50887">
    <property type="entry name" value="GGDEF"/>
    <property type="match status" value="1"/>
</dbReference>
<dbReference type="InterPro" id="IPR029787">
    <property type="entry name" value="Nucleotide_cyclase"/>
</dbReference>
<proteinExistence type="predicted"/>
<name>A0A437JUW3_9BURK</name>
<accession>A0A437JUW3</accession>
<dbReference type="EMBL" id="SACT01000004">
    <property type="protein sequence ID" value="RVT51027.1"/>
    <property type="molecule type" value="Genomic_DNA"/>
</dbReference>
<sequence>MPEPLRILCIGGPSPDLGLSPWGPFTCEDVSSLDQALDVLRQSPPDAILVRSPDADALERLLRWPALSQAVLESALVVAAPEPAVGPALKLLQRGAQDVLNGATLRNESLARRLRLAVERKRLDQAARKAYATDLATGLPNHAQLLEHMTHLLALREREPAPMALIVLRIEGLAGTEAALGAEAANVLRRKVAVRIRAGLRASDVVASLGSDSFAVLLAWIDAPDDAPHVAAKLAQQVRQPYNVAGSDRAVAVALGLAAYPEHGRDADALLRRATSQAASVATVGREGFANRIERGSTAAANDD</sequence>
<dbReference type="RefSeq" id="WP_128199053.1">
    <property type="nucleotide sequence ID" value="NZ_SACT01000004.1"/>
</dbReference>